<dbReference type="RefSeq" id="WP_377318917.1">
    <property type="nucleotide sequence ID" value="NZ_JBHUIY010000055.1"/>
</dbReference>
<proteinExistence type="inferred from homology"/>
<evidence type="ECO:0000259" key="2">
    <source>
        <dbReference type="Pfam" id="PF01551"/>
    </source>
</evidence>
<dbReference type="InterPro" id="IPR011055">
    <property type="entry name" value="Dup_hybrid_motif"/>
</dbReference>
<gene>
    <name evidence="3" type="ORF">ACFSNB_17465</name>
</gene>
<dbReference type="CDD" id="cd12797">
    <property type="entry name" value="M23_peptidase"/>
    <property type="match status" value="1"/>
</dbReference>
<dbReference type="PANTHER" id="PTHR21666">
    <property type="entry name" value="PEPTIDASE-RELATED"/>
    <property type="match status" value="1"/>
</dbReference>
<sequence>TPAPAAPAAASPVEAPPPPRAAGLFLWPLKGEVVAEFGPLPGKGQHNDGINIAAARGTPIRAAENGVVVYVGNELKGFGNLLLIKHADGWMTAYAHAEQLKVDRGARIKRGQVIATVGSSGNASQPQLHFEIRRGTEAVNPLDYLPERKR</sequence>
<accession>A0ABW5CHZ8</accession>
<dbReference type="Pfam" id="PF01551">
    <property type="entry name" value="Peptidase_M23"/>
    <property type="match status" value="1"/>
</dbReference>
<keyword evidence="4" id="KW-1185">Reference proteome</keyword>
<dbReference type="InterPro" id="IPR050570">
    <property type="entry name" value="Cell_wall_metabolism_enzyme"/>
</dbReference>
<evidence type="ECO:0000313" key="4">
    <source>
        <dbReference type="Proteomes" id="UP001597296"/>
    </source>
</evidence>
<dbReference type="EMBL" id="JBHUIY010000055">
    <property type="protein sequence ID" value="MFD2235592.1"/>
    <property type="molecule type" value="Genomic_DNA"/>
</dbReference>
<protein>
    <submittedName>
        <fullName evidence="3">Murein hydrolase activator EnvC family protein</fullName>
    </submittedName>
</protein>
<dbReference type="PANTHER" id="PTHR21666:SF263">
    <property type="entry name" value="MUREIN HYDROLASE ACTIVATOR NLPD"/>
    <property type="match status" value="1"/>
</dbReference>
<dbReference type="Gene3D" id="2.70.70.10">
    <property type="entry name" value="Glucose Permease (Domain IIA)"/>
    <property type="match status" value="1"/>
</dbReference>
<dbReference type="SUPFAM" id="SSF51261">
    <property type="entry name" value="Duplicated hybrid motif"/>
    <property type="match status" value="1"/>
</dbReference>
<keyword evidence="3" id="KW-0378">Hydrolase</keyword>
<evidence type="ECO:0000313" key="3">
    <source>
        <dbReference type="EMBL" id="MFD2235592.1"/>
    </source>
</evidence>
<evidence type="ECO:0000256" key="1">
    <source>
        <dbReference type="ARBA" id="ARBA00038420"/>
    </source>
</evidence>
<feature type="non-terminal residue" evidence="3">
    <location>
        <position position="1"/>
    </location>
</feature>
<comment type="similarity">
    <text evidence="1">Belongs to the E.coli NlpD/Haemophilus LppB family.</text>
</comment>
<reference evidence="4" key="1">
    <citation type="journal article" date="2019" name="Int. J. Syst. Evol. Microbiol.">
        <title>The Global Catalogue of Microorganisms (GCM) 10K type strain sequencing project: providing services to taxonomists for standard genome sequencing and annotation.</title>
        <authorList>
            <consortium name="The Broad Institute Genomics Platform"/>
            <consortium name="The Broad Institute Genome Sequencing Center for Infectious Disease"/>
            <person name="Wu L."/>
            <person name="Ma J."/>
        </authorList>
    </citation>
    <scope>NUCLEOTIDE SEQUENCE [LARGE SCALE GENOMIC DNA]</scope>
    <source>
        <strain evidence="4">KCTC 15012</strain>
    </source>
</reference>
<organism evidence="3 4">
    <name type="scientific">Phaeospirillum tilakii</name>
    <dbReference type="NCBI Taxonomy" id="741673"/>
    <lineage>
        <taxon>Bacteria</taxon>
        <taxon>Pseudomonadati</taxon>
        <taxon>Pseudomonadota</taxon>
        <taxon>Alphaproteobacteria</taxon>
        <taxon>Rhodospirillales</taxon>
        <taxon>Rhodospirillaceae</taxon>
        <taxon>Phaeospirillum</taxon>
    </lineage>
</organism>
<dbReference type="InterPro" id="IPR016047">
    <property type="entry name" value="M23ase_b-sheet_dom"/>
</dbReference>
<dbReference type="Proteomes" id="UP001597296">
    <property type="component" value="Unassembled WGS sequence"/>
</dbReference>
<dbReference type="GO" id="GO:0016787">
    <property type="term" value="F:hydrolase activity"/>
    <property type="evidence" value="ECO:0007669"/>
    <property type="project" value="UniProtKB-KW"/>
</dbReference>
<feature type="domain" description="M23ase beta-sheet core" evidence="2">
    <location>
        <begin position="46"/>
        <end position="141"/>
    </location>
</feature>
<comment type="caution">
    <text evidence="3">The sequence shown here is derived from an EMBL/GenBank/DDBJ whole genome shotgun (WGS) entry which is preliminary data.</text>
</comment>
<name>A0ABW5CHZ8_9PROT</name>